<dbReference type="GO" id="GO:0006508">
    <property type="term" value="P:proteolysis"/>
    <property type="evidence" value="ECO:0007669"/>
    <property type="project" value="InterPro"/>
</dbReference>
<reference evidence="3 4" key="1">
    <citation type="submission" date="2016-05" db="EMBL/GenBank/DDBJ databases">
        <title>Bacillus thuringiensis and Bacillus weihenstephanensis as novel biocontrol agents of wilt causing Verticillium species.</title>
        <authorList>
            <person name="Hollensteiner J."/>
            <person name="Wemheuer F."/>
            <person name="Harting R."/>
            <person name="Kolarzyk A."/>
            <person name="Diaz-Valerio S."/>
            <person name="Poehlein A."/>
            <person name="Brzuszkiewicz E."/>
            <person name="Nesemann K."/>
            <person name="Braus-Stromeyer S."/>
            <person name="Braus G."/>
            <person name="Daniel R."/>
            <person name="Liesegang H."/>
        </authorList>
    </citation>
    <scope>NUCLEOTIDE SEQUENCE [LARGE SCALE GENOMIC DNA]</scope>
    <source>
        <strain evidence="3 4">GOE11</strain>
    </source>
</reference>
<feature type="region of interest" description="Disordered" evidence="1">
    <location>
        <begin position="248"/>
        <end position="271"/>
    </location>
</feature>
<dbReference type="GO" id="GO:0004197">
    <property type="term" value="F:cysteine-type endopeptidase activity"/>
    <property type="evidence" value="ECO:0007669"/>
    <property type="project" value="InterPro"/>
</dbReference>
<evidence type="ECO:0000313" key="4">
    <source>
        <dbReference type="Proteomes" id="UP000175835"/>
    </source>
</evidence>
<dbReference type="GO" id="GO:0005737">
    <property type="term" value="C:cytoplasm"/>
    <property type="evidence" value="ECO:0007669"/>
    <property type="project" value="TreeGrafter"/>
</dbReference>
<dbReference type="Proteomes" id="UP000175835">
    <property type="component" value="Unassembled WGS sequence"/>
</dbReference>
<protein>
    <recommendedName>
        <fullName evidence="2">Peptidase C14 caspase domain-containing protein</fullName>
    </recommendedName>
</protein>
<proteinExistence type="predicted"/>
<dbReference type="SUPFAM" id="SSF52129">
    <property type="entry name" value="Caspase-like"/>
    <property type="match status" value="1"/>
</dbReference>
<comment type="caution">
    <text evidence="3">The sequence shown here is derived from an EMBL/GenBank/DDBJ whole genome shotgun (WGS) entry which is preliminary data.</text>
</comment>
<feature type="compositionally biased region" description="Basic and acidic residues" evidence="1">
    <location>
        <begin position="248"/>
        <end position="263"/>
    </location>
</feature>
<sequence>MSKERRFAIVIGINDYEHYPLKYCVNDATSVRQILIDKCGFNSEDIFLLTSSKDESIKEITGKYKEALRAISESFIEFEDSILFYFAGHGNYKEEKSNILFHDSEYPIKEIHNEISALNPKVQTYIIDSCNSGGKVLTRGQDLLLPQEYLIGKYIESSDGAMLLYACGSDQKARETDDMQHGLLTFEFLNAITNEALYDEDGILTPSIIQDYVLKQTTKHSNLEQIPVVENRISGIYPFAYITKGENESTKELESRGKDEQSSEKQVTSVDEQKLSLSKKVELPDALQKGAYDRESRLKLQEFVGRVLTKELDGILEAFSLIRPQYKISSFADINDLDFSGLDKLIEKLVVNAREKKISPLDDIFKITKKLNTKYFTDVFKAFASREPEYVTVHSIHSRKDYIDTYINVLTSDDIYSVSFGCGYIVYQSKWGLVVSTIIFRLDWDGEKDNIIDNVIQNDYPFLIKDESYSLIEIMEFEKIVDITKIVSAWDTERKNELDIFIKSSISSSKK</sequence>
<dbReference type="PANTHER" id="PTHR48104">
    <property type="entry name" value="METACASPASE-4"/>
    <property type="match status" value="1"/>
</dbReference>
<organism evidence="3 4">
    <name type="scientific">Bacillus mycoides</name>
    <dbReference type="NCBI Taxonomy" id="1405"/>
    <lineage>
        <taxon>Bacteria</taxon>
        <taxon>Bacillati</taxon>
        <taxon>Bacillota</taxon>
        <taxon>Bacilli</taxon>
        <taxon>Bacillales</taxon>
        <taxon>Bacillaceae</taxon>
        <taxon>Bacillus</taxon>
        <taxon>Bacillus cereus group</taxon>
    </lineage>
</organism>
<evidence type="ECO:0000259" key="2">
    <source>
        <dbReference type="Pfam" id="PF00656"/>
    </source>
</evidence>
<dbReference type="InterPro" id="IPR011600">
    <property type="entry name" value="Pept_C14_caspase"/>
</dbReference>
<dbReference type="PANTHER" id="PTHR48104:SF30">
    <property type="entry name" value="METACASPASE-1"/>
    <property type="match status" value="1"/>
</dbReference>
<name>A0A1E8BL20_BACMY</name>
<feature type="domain" description="Peptidase C14 caspase" evidence="2">
    <location>
        <begin position="5"/>
        <end position="197"/>
    </location>
</feature>
<dbReference type="Gene3D" id="3.40.50.1460">
    <property type="match status" value="1"/>
</dbReference>
<dbReference type="EMBL" id="LXLX01000042">
    <property type="protein sequence ID" value="OFD90563.1"/>
    <property type="molecule type" value="Genomic_DNA"/>
</dbReference>
<dbReference type="Pfam" id="PF00656">
    <property type="entry name" value="Peptidase_C14"/>
    <property type="match status" value="1"/>
</dbReference>
<evidence type="ECO:0000313" key="3">
    <source>
        <dbReference type="EMBL" id="OFD90563.1"/>
    </source>
</evidence>
<accession>A0A1E8BL20</accession>
<dbReference type="AlphaFoldDB" id="A0A1E8BL20"/>
<evidence type="ECO:0000256" key="1">
    <source>
        <dbReference type="SAM" id="MobiDB-lite"/>
    </source>
</evidence>
<dbReference type="InterPro" id="IPR050452">
    <property type="entry name" value="Metacaspase"/>
</dbReference>
<gene>
    <name evidence="3" type="ORF">BWGOE11_34270</name>
</gene>
<dbReference type="InterPro" id="IPR029030">
    <property type="entry name" value="Caspase-like_dom_sf"/>
</dbReference>
<dbReference type="RefSeq" id="WP_070147114.1">
    <property type="nucleotide sequence ID" value="NZ_LXLX01000042.1"/>
</dbReference>